<dbReference type="GO" id="GO:0005524">
    <property type="term" value="F:ATP binding"/>
    <property type="evidence" value="ECO:0007669"/>
    <property type="project" value="InterPro"/>
</dbReference>
<dbReference type="SUPFAM" id="SSF52540">
    <property type="entry name" value="P-loop containing nucleoside triphosphate hydrolases"/>
    <property type="match status" value="1"/>
</dbReference>
<comment type="caution">
    <text evidence="3">The sequence shown here is derived from an EMBL/GenBank/DDBJ whole genome shotgun (WGS) entry which is preliminary data.</text>
</comment>
<sequence>MKMTQNAKKPASPHRQPSVNDPPEPELDGSCPPFTVLPKPTVKPAGIDALLATLTFQFFKALEGKGLFRDIKAPSGALLHGPPGTGKTLAVSYAAAKVGITCIKLKASEVHSKYHGTSEK</sequence>
<evidence type="ECO:0000259" key="2">
    <source>
        <dbReference type="Pfam" id="PF00004"/>
    </source>
</evidence>
<organism evidence="3 4">
    <name type="scientific">Tilletia horrida</name>
    <dbReference type="NCBI Taxonomy" id="155126"/>
    <lineage>
        <taxon>Eukaryota</taxon>
        <taxon>Fungi</taxon>
        <taxon>Dikarya</taxon>
        <taxon>Basidiomycota</taxon>
        <taxon>Ustilaginomycotina</taxon>
        <taxon>Exobasidiomycetes</taxon>
        <taxon>Tilletiales</taxon>
        <taxon>Tilletiaceae</taxon>
        <taxon>Tilletia</taxon>
    </lineage>
</organism>
<reference evidence="3" key="1">
    <citation type="journal article" date="2023" name="PhytoFront">
        <title>Draft Genome Resources of Seven Strains of Tilletia horrida, Causal Agent of Kernel Smut of Rice.</title>
        <authorList>
            <person name="Khanal S."/>
            <person name="Antony Babu S."/>
            <person name="Zhou X.G."/>
        </authorList>
    </citation>
    <scope>NUCLEOTIDE SEQUENCE</scope>
    <source>
        <strain evidence="3">TX3</strain>
    </source>
</reference>
<feature type="region of interest" description="Disordered" evidence="1">
    <location>
        <begin position="1"/>
        <end position="35"/>
    </location>
</feature>
<evidence type="ECO:0000313" key="3">
    <source>
        <dbReference type="EMBL" id="KAK0519646.1"/>
    </source>
</evidence>
<evidence type="ECO:0000313" key="4">
    <source>
        <dbReference type="Proteomes" id="UP001176521"/>
    </source>
</evidence>
<name>A0AAN6G3U5_9BASI</name>
<dbReference type="InterPro" id="IPR003959">
    <property type="entry name" value="ATPase_AAA_core"/>
</dbReference>
<dbReference type="Pfam" id="PF00004">
    <property type="entry name" value="AAA"/>
    <property type="match status" value="1"/>
</dbReference>
<feature type="domain" description="ATPase AAA-type core" evidence="2">
    <location>
        <begin position="78"/>
        <end position="120"/>
    </location>
</feature>
<evidence type="ECO:0000256" key="1">
    <source>
        <dbReference type="SAM" id="MobiDB-lite"/>
    </source>
</evidence>
<dbReference type="Gene3D" id="3.40.50.300">
    <property type="entry name" value="P-loop containing nucleotide triphosphate hydrolases"/>
    <property type="match status" value="1"/>
</dbReference>
<dbReference type="Proteomes" id="UP001176521">
    <property type="component" value="Unassembled WGS sequence"/>
</dbReference>
<accession>A0AAN6G3U5</accession>
<dbReference type="InterPro" id="IPR027417">
    <property type="entry name" value="P-loop_NTPase"/>
</dbReference>
<dbReference type="EMBL" id="JAPDMQ010000936">
    <property type="protein sequence ID" value="KAK0519646.1"/>
    <property type="molecule type" value="Genomic_DNA"/>
</dbReference>
<gene>
    <name evidence="3" type="primary">ATAD1</name>
    <name evidence="3" type="ORF">OC842_007377</name>
</gene>
<keyword evidence="4" id="KW-1185">Reference proteome</keyword>
<protein>
    <submittedName>
        <fullName evidence="3">ATPase AAA domain-containing protein 1</fullName>
    </submittedName>
</protein>
<dbReference type="GO" id="GO:0016887">
    <property type="term" value="F:ATP hydrolysis activity"/>
    <property type="evidence" value="ECO:0007669"/>
    <property type="project" value="InterPro"/>
</dbReference>
<dbReference type="AlphaFoldDB" id="A0AAN6G3U5"/>
<proteinExistence type="predicted"/>